<name>A0A183LTJ1_9TREM</name>
<dbReference type="PROSITE" id="PS00411">
    <property type="entry name" value="KINESIN_MOTOR_1"/>
    <property type="match status" value="1"/>
</dbReference>
<dbReference type="GO" id="GO:0005524">
    <property type="term" value="F:ATP binding"/>
    <property type="evidence" value="ECO:0007669"/>
    <property type="project" value="UniProtKB-UniRule"/>
</dbReference>
<reference evidence="7 8" key="1">
    <citation type="submission" date="2018-11" db="EMBL/GenBank/DDBJ databases">
        <authorList>
            <consortium name="Pathogen Informatics"/>
        </authorList>
    </citation>
    <scope>NUCLEOTIDE SEQUENCE [LARGE SCALE GENOMIC DNA]</scope>
    <source>
        <strain evidence="7 8">Zambia</strain>
    </source>
</reference>
<dbReference type="SMART" id="SM00129">
    <property type="entry name" value="KISc"/>
    <property type="match status" value="1"/>
</dbReference>
<dbReference type="InterPro" id="IPR027417">
    <property type="entry name" value="P-loop_NTPase"/>
</dbReference>
<feature type="binding site" evidence="5">
    <location>
        <begin position="67"/>
        <end position="74"/>
    </location>
    <ligand>
        <name>ATP</name>
        <dbReference type="ChEBI" id="CHEBI:30616"/>
    </ligand>
</feature>
<dbReference type="InterPro" id="IPR019821">
    <property type="entry name" value="Kinesin_motor_CS"/>
</dbReference>
<dbReference type="PANTHER" id="PTHR24115">
    <property type="entry name" value="KINESIN-RELATED"/>
    <property type="match status" value="1"/>
</dbReference>
<gene>
    <name evidence="7" type="ORF">SMRZ_LOCUS7116</name>
</gene>
<dbReference type="PRINTS" id="PR00380">
    <property type="entry name" value="KINESINHEAVY"/>
</dbReference>
<evidence type="ECO:0000256" key="6">
    <source>
        <dbReference type="RuleBase" id="RU000394"/>
    </source>
</evidence>
<dbReference type="SUPFAM" id="SSF52540">
    <property type="entry name" value="P-loop containing nucleoside triphosphate hydrolases"/>
    <property type="match status" value="1"/>
</dbReference>
<dbReference type="EMBL" id="UZAI01002803">
    <property type="protein sequence ID" value="VDO74786.1"/>
    <property type="molecule type" value="Genomic_DNA"/>
</dbReference>
<dbReference type="GO" id="GO:0003777">
    <property type="term" value="F:microtubule motor activity"/>
    <property type="evidence" value="ECO:0007669"/>
    <property type="project" value="InterPro"/>
</dbReference>
<evidence type="ECO:0000256" key="3">
    <source>
        <dbReference type="ARBA" id="ARBA00022840"/>
    </source>
</evidence>
<dbReference type="PROSITE" id="PS50067">
    <property type="entry name" value="KINESIN_MOTOR_2"/>
    <property type="match status" value="1"/>
</dbReference>
<comment type="subcellular location">
    <subcellularLocation>
        <location evidence="1">Cytoplasm</location>
        <location evidence="1">Cytoskeleton</location>
    </subcellularLocation>
</comment>
<dbReference type="STRING" id="48269.A0A183LTJ1"/>
<dbReference type="Pfam" id="PF00225">
    <property type="entry name" value="Kinesin"/>
    <property type="match status" value="1"/>
</dbReference>
<protein>
    <recommendedName>
        <fullName evidence="6">Kinesin-like protein</fullName>
    </recommendedName>
</protein>
<keyword evidence="3 5" id="KW-0067">ATP-binding</keyword>
<evidence type="ECO:0000313" key="8">
    <source>
        <dbReference type="Proteomes" id="UP000277204"/>
    </source>
</evidence>
<dbReference type="Gene3D" id="3.40.850.10">
    <property type="entry name" value="Kinesin motor domain"/>
    <property type="match status" value="1"/>
</dbReference>
<keyword evidence="6" id="KW-0493">Microtubule</keyword>
<dbReference type="GO" id="GO:0047496">
    <property type="term" value="P:vesicle transport along microtubule"/>
    <property type="evidence" value="ECO:0007669"/>
    <property type="project" value="TreeGrafter"/>
</dbReference>
<keyword evidence="8" id="KW-1185">Reference proteome</keyword>
<dbReference type="InterPro" id="IPR027640">
    <property type="entry name" value="Kinesin-like_fam"/>
</dbReference>
<organism evidence="7 8">
    <name type="scientific">Schistosoma margrebowiei</name>
    <dbReference type="NCBI Taxonomy" id="48269"/>
    <lineage>
        <taxon>Eukaryota</taxon>
        <taxon>Metazoa</taxon>
        <taxon>Spiralia</taxon>
        <taxon>Lophotrochozoa</taxon>
        <taxon>Platyhelminthes</taxon>
        <taxon>Trematoda</taxon>
        <taxon>Digenea</taxon>
        <taxon>Strigeidida</taxon>
        <taxon>Schistosomatoidea</taxon>
        <taxon>Schistosomatidae</taxon>
        <taxon>Schistosoma</taxon>
    </lineage>
</organism>
<evidence type="ECO:0000313" key="7">
    <source>
        <dbReference type="EMBL" id="VDO74786.1"/>
    </source>
</evidence>
<accession>A0A183LTJ1</accession>
<dbReference type="PANTHER" id="PTHR24115:SF344">
    <property type="entry name" value="KINESIN-LIKE PROTEIN KIF28P"/>
    <property type="match status" value="1"/>
</dbReference>
<evidence type="ECO:0000256" key="5">
    <source>
        <dbReference type="PROSITE-ProRule" id="PRU00283"/>
    </source>
</evidence>
<keyword evidence="4" id="KW-0206">Cytoskeleton</keyword>
<keyword evidence="4" id="KW-0963">Cytoplasm</keyword>
<evidence type="ECO:0000256" key="4">
    <source>
        <dbReference type="ARBA" id="ARBA00023212"/>
    </source>
</evidence>
<keyword evidence="2 5" id="KW-0547">Nucleotide-binding</keyword>
<proteinExistence type="inferred from homology"/>
<dbReference type="InterPro" id="IPR036961">
    <property type="entry name" value="Kinesin_motor_dom_sf"/>
</dbReference>
<evidence type="ECO:0000256" key="2">
    <source>
        <dbReference type="ARBA" id="ARBA00022741"/>
    </source>
</evidence>
<evidence type="ECO:0000256" key="1">
    <source>
        <dbReference type="ARBA" id="ARBA00004245"/>
    </source>
</evidence>
<dbReference type="InterPro" id="IPR001752">
    <property type="entry name" value="Kinesin_motor_dom"/>
</dbReference>
<dbReference type="AlphaFoldDB" id="A0A183LTJ1"/>
<dbReference type="GO" id="GO:0008017">
    <property type="term" value="F:microtubule binding"/>
    <property type="evidence" value="ECO:0007669"/>
    <property type="project" value="InterPro"/>
</dbReference>
<dbReference type="GO" id="GO:0016887">
    <property type="term" value="F:ATP hydrolysis activity"/>
    <property type="evidence" value="ECO:0007669"/>
    <property type="project" value="TreeGrafter"/>
</dbReference>
<comment type="similarity">
    <text evidence="5 6">Belongs to the TRAFAC class myosin-kinesin ATPase superfamily. Kinesin family.</text>
</comment>
<dbReference type="GO" id="GO:0005871">
    <property type="term" value="C:kinesin complex"/>
    <property type="evidence" value="ECO:0007669"/>
    <property type="project" value="TreeGrafter"/>
</dbReference>
<sequence>MSYTEYHGSCKLSLMSHDGFKTETDGVLVPDGENSIYVSQRHVFDDLGRGLLENAFSGYSCSLFAYGQTGSGKSYSMIGYGPNRIGKNNDPDKKFQVTLTMMEIYNEQIRDLLTRDKSSQTNLQIRQSPAQGFYVQGLTQVPVGSYSEIEQRMNQGTARRTVAATNMNETSSRAHTIITITFDQLIGSEESKISRKRSVINLVDLAGSERAESTGATGDRLKEGAKINRSLSALGNVISALAENKKVIPYRDSILTKLLQNALGGNR</sequence>
<dbReference type="GO" id="GO:0005874">
    <property type="term" value="C:microtubule"/>
    <property type="evidence" value="ECO:0007669"/>
    <property type="project" value="UniProtKB-KW"/>
</dbReference>
<dbReference type="Proteomes" id="UP000277204">
    <property type="component" value="Unassembled WGS sequence"/>
</dbReference>
<keyword evidence="5 6" id="KW-0505">Motor protein</keyword>